<sequence>MSVEEMGPDDAVLVAFLDDALPPEERAALQGRLAREPALKARLDALAGGSLPFEQSYEALTAHAPRQRLEALLAESLAAVPAPVANDNARGSRWRIPPAAVAAALALFVVGTGVGHYMPPGLWPLPSSQRSDHEGPDAWRSTVADYWGLTTSQTLDWMPNDVSTAQRDLAAATRRLGFPLTPEKISLPAQELKRVELFHYDNAPLVEIAYLDELTGPLAFCIYGNSPGAVTPPTLEQRNGFNVVYWSDAERSYMLIGHGPDEIMQKLAAMLAKQIAA</sequence>
<dbReference type="EMBL" id="JBFNQD010000003">
    <property type="protein sequence ID" value="MEW9306191.1"/>
    <property type="molecule type" value="Genomic_DNA"/>
</dbReference>
<evidence type="ECO:0000313" key="1">
    <source>
        <dbReference type="EMBL" id="MEW9306191.1"/>
    </source>
</evidence>
<reference evidence="1 2" key="1">
    <citation type="submission" date="2024-07" db="EMBL/GenBank/DDBJ databases">
        <title>Description of Labrys sedimenti sp. nov., isolated from a diclofenac-degrading enrichment culture.</title>
        <authorList>
            <person name="Tancsics A."/>
            <person name="Csepanyi A."/>
        </authorList>
    </citation>
    <scope>NUCLEOTIDE SEQUENCE [LARGE SCALE GENOMIC DNA]</scope>
    <source>
        <strain evidence="1 2">LMG 23578</strain>
    </source>
</reference>
<protein>
    <submittedName>
        <fullName evidence="1">Anti-sigma factor</fullName>
    </submittedName>
</protein>
<name>A0ABV3PKM2_9HYPH</name>
<evidence type="ECO:0000313" key="2">
    <source>
        <dbReference type="Proteomes" id="UP001555786"/>
    </source>
</evidence>
<gene>
    <name evidence="1" type="ORF">ABXS05_11625</name>
</gene>
<dbReference type="RefSeq" id="WP_311933333.1">
    <property type="nucleotide sequence ID" value="NZ_JAVSCS010000004.1"/>
</dbReference>
<accession>A0ABV3PKM2</accession>
<comment type="caution">
    <text evidence="1">The sequence shown here is derived from an EMBL/GenBank/DDBJ whole genome shotgun (WGS) entry which is preliminary data.</text>
</comment>
<dbReference type="Proteomes" id="UP001555786">
    <property type="component" value="Unassembled WGS sequence"/>
</dbReference>
<proteinExistence type="predicted"/>
<organism evidence="1 2">
    <name type="scientific">Labrys neptuniae</name>
    <dbReference type="NCBI Taxonomy" id="376174"/>
    <lineage>
        <taxon>Bacteria</taxon>
        <taxon>Pseudomonadati</taxon>
        <taxon>Pseudomonadota</taxon>
        <taxon>Alphaproteobacteria</taxon>
        <taxon>Hyphomicrobiales</taxon>
        <taxon>Xanthobacteraceae</taxon>
        <taxon>Labrys</taxon>
    </lineage>
</organism>
<keyword evidence="2" id="KW-1185">Reference proteome</keyword>